<dbReference type="SMART" id="SM00014">
    <property type="entry name" value="acidPPc"/>
    <property type="match status" value="1"/>
</dbReference>
<dbReference type="Gene3D" id="1.20.144.10">
    <property type="entry name" value="Phosphatidic acid phosphatase type 2/haloperoxidase"/>
    <property type="match status" value="1"/>
</dbReference>
<evidence type="ECO:0000256" key="7">
    <source>
        <dbReference type="SAM" id="Phobius"/>
    </source>
</evidence>
<accession>A0A3A1U4I5</accession>
<comment type="subcellular location">
    <subcellularLocation>
        <location evidence="1">Cell membrane</location>
        <topology evidence="1">Multi-pass membrane protein</topology>
    </subcellularLocation>
</comment>
<evidence type="ECO:0000256" key="5">
    <source>
        <dbReference type="ARBA" id="ARBA00022989"/>
    </source>
</evidence>
<keyword evidence="5 7" id="KW-1133">Transmembrane helix</keyword>
<feature type="domain" description="Phosphatidic acid phosphatase type 2/haloperoxidase" evidence="9">
    <location>
        <begin position="93"/>
        <end position="195"/>
    </location>
</feature>
<dbReference type="SUPFAM" id="SSF48317">
    <property type="entry name" value="Acid phosphatase/Vanadium-dependent haloperoxidase"/>
    <property type="match status" value="1"/>
</dbReference>
<dbReference type="GO" id="GO:0016787">
    <property type="term" value="F:hydrolase activity"/>
    <property type="evidence" value="ECO:0007669"/>
    <property type="project" value="UniProtKB-KW"/>
</dbReference>
<feature type="chain" id="PRO_5017396572" evidence="8">
    <location>
        <begin position="28"/>
        <end position="211"/>
    </location>
</feature>
<comment type="caution">
    <text evidence="10">The sequence shown here is derived from an EMBL/GenBank/DDBJ whole genome shotgun (WGS) entry which is preliminary data.</text>
</comment>
<evidence type="ECO:0000256" key="3">
    <source>
        <dbReference type="ARBA" id="ARBA00022692"/>
    </source>
</evidence>
<name>A0A3A1U4I5_9MICO</name>
<organism evidence="10 11">
    <name type="scientific">Amnibacterium setariae</name>
    <dbReference type="NCBI Taxonomy" id="2306585"/>
    <lineage>
        <taxon>Bacteria</taxon>
        <taxon>Bacillati</taxon>
        <taxon>Actinomycetota</taxon>
        <taxon>Actinomycetes</taxon>
        <taxon>Micrococcales</taxon>
        <taxon>Microbacteriaceae</taxon>
        <taxon>Amnibacterium</taxon>
    </lineage>
</organism>
<dbReference type="Pfam" id="PF01569">
    <property type="entry name" value="PAP2"/>
    <property type="match status" value="1"/>
</dbReference>
<keyword evidence="6 7" id="KW-0472">Membrane</keyword>
<dbReference type="PANTHER" id="PTHR14969:SF62">
    <property type="entry name" value="DECAPRENYLPHOSPHORYL-5-PHOSPHORIBOSE PHOSPHATASE RV3807C-RELATED"/>
    <property type="match status" value="1"/>
</dbReference>
<dbReference type="Proteomes" id="UP000265742">
    <property type="component" value="Unassembled WGS sequence"/>
</dbReference>
<gene>
    <name evidence="10" type="ORF">D1781_10160</name>
</gene>
<feature type="transmembrane region" description="Helical" evidence="7">
    <location>
        <begin position="133"/>
        <end position="149"/>
    </location>
</feature>
<feature type="transmembrane region" description="Helical" evidence="7">
    <location>
        <begin position="63"/>
        <end position="86"/>
    </location>
</feature>
<reference evidence="11" key="1">
    <citation type="submission" date="2018-09" db="EMBL/GenBank/DDBJ databases">
        <authorList>
            <person name="Kim I."/>
        </authorList>
    </citation>
    <scope>NUCLEOTIDE SEQUENCE [LARGE SCALE GENOMIC DNA]</scope>
    <source>
        <strain evidence="11">DD4a</strain>
    </source>
</reference>
<protein>
    <submittedName>
        <fullName evidence="10">Phosphatase PAP2 family protein</fullName>
    </submittedName>
</protein>
<dbReference type="RefSeq" id="WP_119482193.1">
    <property type="nucleotide sequence ID" value="NZ_QXTG01000002.1"/>
</dbReference>
<evidence type="ECO:0000259" key="9">
    <source>
        <dbReference type="SMART" id="SM00014"/>
    </source>
</evidence>
<evidence type="ECO:0000313" key="10">
    <source>
        <dbReference type="EMBL" id="RIX27884.1"/>
    </source>
</evidence>
<proteinExistence type="predicted"/>
<feature type="transmembrane region" description="Helical" evidence="7">
    <location>
        <begin position="93"/>
        <end position="113"/>
    </location>
</feature>
<feature type="signal peptide" evidence="8">
    <location>
        <begin position="1"/>
        <end position="27"/>
    </location>
</feature>
<sequence>MIPLGRRGRCALAIAGAAGLAAVTASAVAVRGLHGVPGLAVDADWARLVAEHRAPGVVLPSEVLAALGGAPGSLVVAAAMTAALWWRRGRRTALGFAVAAALDEVLITALKLLDQRPGPSGALFEDRGSFPSGHTGYAAVVAVVLALTARRPATRVAALALIPVMAVSRTVVDAHWLTDTIAGAACGAAVAALTVAVLAPPAATAHPRMPE</sequence>
<evidence type="ECO:0000256" key="1">
    <source>
        <dbReference type="ARBA" id="ARBA00004651"/>
    </source>
</evidence>
<evidence type="ECO:0000313" key="11">
    <source>
        <dbReference type="Proteomes" id="UP000265742"/>
    </source>
</evidence>
<evidence type="ECO:0000256" key="4">
    <source>
        <dbReference type="ARBA" id="ARBA00022801"/>
    </source>
</evidence>
<dbReference type="PANTHER" id="PTHR14969">
    <property type="entry name" value="SPHINGOSINE-1-PHOSPHATE PHOSPHOHYDROLASE"/>
    <property type="match status" value="1"/>
</dbReference>
<evidence type="ECO:0000256" key="8">
    <source>
        <dbReference type="SAM" id="SignalP"/>
    </source>
</evidence>
<dbReference type="InterPro" id="IPR000326">
    <property type="entry name" value="PAP2/HPO"/>
</dbReference>
<keyword evidence="8" id="KW-0732">Signal</keyword>
<dbReference type="AlphaFoldDB" id="A0A3A1U4I5"/>
<evidence type="ECO:0000256" key="6">
    <source>
        <dbReference type="ARBA" id="ARBA00023136"/>
    </source>
</evidence>
<keyword evidence="3 7" id="KW-0812">Transmembrane</keyword>
<keyword evidence="11" id="KW-1185">Reference proteome</keyword>
<feature type="transmembrane region" description="Helical" evidence="7">
    <location>
        <begin position="181"/>
        <end position="199"/>
    </location>
</feature>
<evidence type="ECO:0000256" key="2">
    <source>
        <dbReference type="ARBA" id="ARBA00022475"/>
    </source>
</evidence>
<keyword evidence="2" id="KW-1003">Cell membrane</keyword>
<dbReference type="InterPro" id="IPR036938">
    <property type="entry name" value="PAP2/HPO_sf"/>
</dbReference>
<dbReference type="GO" id="GO:0005886">
    <property type="term" value="C:plasma membrane"/>
    <property type="evidence" value="ECO:0007669"/>
    <property type="project" value="UniProtKB-SubCell"/>
</dbReference>
<keyword evidence="4" id="KW-0378">Hydrolase</keyword>
<dbReference type="EMBL" id="QXTG01000002">
    <property type="protein sequence ID" value="RIX27884.1"/>
    <property type="molecule type" value="Genomic_DNA"/>
</dbReference>
<dbReference type="OrthoDB" id="5289372at2"/>